<dbReference type="RefSeq" id="WP_138237335.1">
    <property type="nucleotide sequence ID" value="NZ_CP185860.1"/>
</dbReference>
<feature type="signal peptide" evidence="1">
    <location>
        <begin position="1"/>
        <end position="19"/>
    </location>
</feature>
<reference evidence="2 3" key="1">
    <citation type="submission" date="2019-05" db="EMBL/GenBank/DDBJ databases">
        <title>Microbulbifer harenosus sp. nov., an alginate-degrading bacterium isolated from coastal sand.</title>
        <authorList>
            <person name="Huang H."/>
            <person name="Mo K."/>
            <person name="Bao S."/>
        </authorList>
    </citation>
    <scope>NUCLEOTIDE SEQUENCE [LARGE SCALE GENOMIC DNA]</scope>
    <source>
        <strain evidence="2 3">HB161719</strain>
    </source>
</reference>
<dbReference type="EMBL" id="VANI01000031">
    <property type="protein sequence ID" value="TLM73397.1"/>
    <property type="molecule type" value="Genomic_DNA"/>
</dbReference>
<evidence type="ECO:0000256" key="1">
    <source>
        <dbReference type="SAM" id="SignalP"/>
    </source>
</evidence>
<sequence length="137" mass="14991">MIRRFLLILNMVLAVPAYASGGPEEVELSPDSALKLGFKVKIAPEGSSTMVEIIGPPDINNGCLPARSGSFILDESGKEISAYITELPKREEAPKTVGYLVSKSSNSMGVFIDYFCPGERIYESKRYTITSIEAWHS</sequence>
<organism evidence="2 3">
    <name type="scientific">Microbulbifer harenosus</name>
    <dbReference type="NCBI Taxonomy" id="2576840"/>
    <lineage>
        <taxon>Bacteria</taxon>
        <taxon>Pseudomonadati</taxon>
        <taxon>Pseudomonadota</taxon>
        <taxon>Gammaproteobacteria</taxon>
        <taxon>Cellvibrionales</taxon>
        <taxon>Microbulbiferaceae</taxon>
        <taxon>Microbulbifer</taxon>
    </lineage>
</organism>
<keyword evidence="1" id="KW-0732">Signal</keyword>
<evidence type="ECO:0000313" key="2">
    <source>
        <dbReference type="EMBL" id="TLM73397.1"/>
    </source>
</evidence>
<name>A0ABY2UGG0_9GAMM</name>
<feature type="chain" id="PRO_5046367543" evidence="1">
    <location>
        <begin position="20"/>
        <end position="137"/>
    </location>
</feature>
<evidence type="ECO:0000313" key="3">
    <source>
        <dbReference type="Proteomes" id="UP000306791"/>
    </source>
</evidence>
<comment type="caution">
    <text evidence="2">The sequence shown here is derived from an EMBL/GenBank/DDBJ whole genome shotgun (WGS) entry which is preliminary data.</text>
</comment>
<proteinExistence type="predicted"/>
<dbReference type="Proteomes" id="UP000306791">
    <property type="component" value="Unassembled WGS sequence"/>
</dbReference>
<accession>A0ABY2UGG0</accession>
<gene>
    <name evidence="2" type="ORF">FDY93_19010</name>
</gene>
<keyword evidence="3" id="KW-1185">Reference proteome</keyword>
<protein>
    <submittedName>
        <fullName evidence="2">Uncharacterized protein</fullName>
    </submittedName>
</protein>